<evidence type="ECO:0000256" key="4">
    <source>
        <dbReference type="ARBA" id="ARBA00022989"/>
    </source>
</evidence>
<gene>
    <name evidence="7" type="ORF">CB5_LOCUS23060</name>
</gene>
<evidence type="ECO:0000313" key="7">
    <source>
        <dbReference type="EMBL" id="CAD1839849.1"/>
    </source>
</evidence>
<dbReference type="GO" id="GO:0016020">
    <property type="term" value="C:membrane"/>
    <property type="evidence" value="ECO:0007669"/>
    <property type="project" value="UniProtKB-SubCell"/>
</dbReference>
<dbReference type="InterPro" id="IPR032675">
    <property type="entry name" value="LRR_dom_sf"/>
</dbReference>
<protein>
    <submittedName>
        <fullName evidence="7">Uncharacterized protein</fullName>
    </submittedName>
</protein>
<dbReference type="Pfam" id="PF00560">
    <property type="entry name" value="LRR_1"/>
    <property type="match status" value="3"/>
</dbReference>
<keyword evidence="6" id="KW-0325">Glycoprotein</keyword>
<comment type="subcellular location">
    <subcellularLocation>
        <location evidence="1">Membrane</location>
        <topology evidence="1">Single-pass type I membrane protein</topology>
    </subcellularLocation>
</comment>
<evidence type="ECO:0000256" key="2">
    <source>
        <dbReference type="ARBA" id="ARBA00022692"/>
    </source>
</evidence>
<sequence>MMARAPMVEDDYETEEKKQAAADVLYHYSQFVMVCIGEGVRPTDLRLHLMKELSGMPSSLKKEPFPASSSPDSIDRLHVCSLQPYLSSLSQPCLEQFLSNCPPASGFERLTKLTHLNVSNSNFVGQVPIGIAHLTNLISLDLANIYFTANTSDQLILHDPSLRTLIGNLSNLRELYLDGSFISSEGSDWCRALSVSVPLLQVLSLSHCSLSGPIDPSLARLSSLTTINLEYNNFSSTALESFANFSSLSSLQLALCGLEGSFPQKVFQLKNLTLLDVSDNPMLFGNLPNFCLDNSLEILMLDGTRFSGAIPTRLVVSSP</sequence>
<dbReference type="SUPFAM" id="SSF52058">
    <property type="entry name" value="L domain-like"/>
    <property type="match status" value="1"/>
</dbReference>
<keyword evidence="4" id="KW-1133">Transmembrane helix</keyword>
<keyword evidence="5" id="KW-0472">Membrane</keyword>
<organism evidence="7">
    <name type="scientific">Ananas comosus var. bracteatus</name>
    <name type="common">red pineapple</name>
    <dbReference type="NCBI Taxonomy" id="296719"/>
    <lineage>
        <taxon>Eukaryota</taxon>
        <taxon>Viridiplantae</taxon>
        <taxon>Streptophyta</taxon>
        <taxon>Embryophyta</taxon>
        <taxon>Tracheophyta</taxon>
        <taxon>Spermatophyta</taxon>
        <taxon>Magnoliopsida</taxon>
        <taxon>Liliopsida</taxon>
        <taxon>Poales</taxon>
        <taxon>Bromeliaceae</taxon>
        <taxon>Bromelioideae</taxon>
        <taxon>Ananas</taxon>
    </lineage>
</organism>
<dbReference type="PANTHER" id="PTHR48061">
    <property type="entry name" value="LEUCINE-RICH REPEAT RECEPTOR PROTEIN KINASE EMS1-LIKE-RELATED"/>
    <property type="match status" value="1"/>
</dbReference>
<dbReference type="AlphaFoldDB" id="A0A6V7Q9H1"/>
<reference evidence="7" key="1">
    <citation type="submission" date="2020-07" db="EMBL/GenBank/DDBJ databases">
        <authorList>
            <person name="Lin J."/>
        </authorList>
    </citation>
    <scope>NUCLEOTIDE SEQUENCE</scope>
</reference>
<evidence type="ECO:0000256" key="3">
    <source>
        <dbReference type="ARBA" id="ARBA00022729"/>
    </source>
</evidence>
<keyword evidence="3" id="KW-0732">Signal</keyword>
<accession>A0A6V7Q9H1</accession>
<dbReference type="Gene3D" id="3.80.10.10">
    <property type="entry name" value="Ribonuclease Inhibitor"/>
    <property type="match status" value="2"/>
</dbReference>
<dbReference type="PANTHER" id="PTHR48061:SF8">
    <property type="entry name" value="LEUCINE-RICH REPEAT-CONTAINING N-TERMINAL PLANT-TYPE DOMAIN-CONTAINING PROTEIN"/>
    <property type="match status" value="1"/>
</dbReference>
<proteinExistence type="predicted"/>
<evidence type="ECO:0000256" key="6">
    <source>
        <dbReference type="ARBA" id="ARBA00023180"/>
    </source>
</evidence>
<keyword evidence="2" id="KW-0812">Transmembrane</keyword>
<dbReference type="InterPro" id="IPR046956">
    <property type="entry name" value="RLP23-like"/>
</dbReference>
<dbReference type="InterPro" id="IPR001611">
    <property type="entry name" value="Leu-rich_rpt"/>
</dbReference>
<evidence type="ECO:0000256" key="1">
    <source>
        <dbReference type="ARBA" id="ARBA00004479"/>
    </source>
</evidence>
<dbReference type="EMBL" id="LR862134">
    <property type="protein sequence ID" value="CAD1839849.1"/>
    <property type="molecule type" value="Genomic_DNA"/>
</dbReference>
<name>A0A6V7Q9H1_ANACO</name>
<evidence type="ECO:0000256" key="5">
    <source>
        <dbReference type="ARBA" id="ARBA00023136"/>
    </source>
</evidence>